<dbReference type="OrthoDB" id="45544at2"/>
<name>A0A1T5CWA0_9FIRM</name>
<dbReference type="EMBL" id="FUYN01000006">
    <property type="protein sequence ID" value="SKB63480.1"/>
    <property type="molecule type" value="Genomic_DNA"/>
</dbReference>
<dbReference type="AlphaFoldDB" id="A0A1T5CWA0"/>
<organism evidence="5 6">
    <name type="scientific">Acetoanaerobium noterae</name>
    <dbReference type="NCBI Taxonomy" id="745369"/>
    <lineage>
        <taxon>Bacteria</taxon>
        <taxon>Bacillati</taxon>
        <taxon>Bacillota</taxon>
        <taxon>Clostridia</taxon>
        <taxon>Peptostreptococcales</taxon>
        <taxon>Filifactoraceae</taxon>
        <taxon>Acetoanaerobium</taxon>
    </lineage>
</organism>
<dbReference type="Proteomes" id="UP000243406">
    <property type="component" value="Unassembled WGS sequence"/>
</dbReference>
<keyword evidence="3" id="KW-0804">Transcription</keyword>
<keyword evidence="1" id="KW-0805">Transcription regulation</keyword>
<sequence length="301" mass="35227">MKKRCRDKTHEAILYAITHVYKNISLSEVSKAVSYSPFYFHRIFLLEKGMPFREFHLNNRLMLSAGLLFRDKNLKITKLAEKLGFSSPANFSRAFSKVFNISPKFAKDTLLADKNIEDQIRDTFKALEIEFSLKMSFSDSFYIVYEDVSGIRGGSLDLRVEKSLRTLEQSLDAHHITPDTMKFVLCSNDFNWFKNQNEMDYDIGIIVSEQMLSKIIDMKYKKVEAFEVSKAVLKMKFQDMTDFSDGIKYLTWVSEFMYMYWIDSRGYYLDDRQGINIFEIDAKNNNLELSCLLPVKKNSKI</sequence>
<evidence type="ECO:0000256" key="1">
    <source>
        <dbReference type="ARBA" id="ARBA00023015"/>
    </source>
</evidence>
<dbReference type="PANTHER" id="PTHR47504">
    <property type="entry name" value="RIGHT ORIGIN-BINDING PROTEIN"/>
    <property type="match status" value="1"/>
</dbReference>
<evidence type="ECO:0000256" key="3">
    <source>
        <dbReference type="ARBA" id="ARBA00023163"/>
    </source>
</evidence>
<dbReference type="SMART" id="SM00342">
    <property type="entry name" value="HTH_ARAC"/>
    <property type="match status" value="1"/>
</dbReference>
<keyword evidence="6" id="KW-1185">Reference proteome</keyword>
<dbReference type="PANTHER" id="PTHR47504:SF5">
    <property type="entry name" value="RIGHT ORIGIN-BINDING PROTEIN"/>
    <property type="match status" value="1"/>
</dbReference>
<dbReference type="Pfam" id="PF12833">
    <property type="entry name" value="HTH_18"/>
    <property type="match status" value="1"/>
</dbReference>
<dbReference type="SUPFAM" id="SSF46689">
    <property type="entry name" value="Homeodomain-like"/>
    <property type="match status" value="2"/>
</dbReference>
<evidence type="ECO:0000313" key="6">
    <source>
        <dbReference type="Proteomes" id="UP000243406"/>
    </source>
</evidence>
<dbReference type="Gene3D" id="1.10.10.60">
    <property type="entry name" value="Homeodomain-like"/>
    <property type="match status" value="2"/>
</dbReference>
<protein>
    <submittedName>
        <fullName evidence="5">AraC-type DNA-binding protein</fullName>
    </submittedName>
</protein>
<dbReference type="InterPro" id="IPR009057">
    <property type="entry name" value="Homeodomain-like_sf"/>
</dbReference>
<dbReference type="InterPro" id="IPR018062">
    <property type="entry name" value="HTH_AraC-typ_CS"/>
</dbReference>
<accession>A0A1T5CWA0</accession>
<gene>
    <name evidence="5" type="ORF">SAMN02745120_2393</name>
</gene>
<dbReference type="GO" id="GO:0043565">
    <property type="term" value="F:sequence-specific DNA binding"/>
    <property type="evidence" value="ECO:0007669"/>
    <property type="project" value="InterPro"/>
</dbReference>
<dbReference type="PROSITE" id="PS01124">
    <property type="entry name" value="HTH_ARAC_FAMILY_2"/>
    <property type="match status" value="1"/>
</dbReference>
<feature type="domain" description="HTH araC/xylS-type" evidence="4">
    <location>
        <begin position="10"/>
        <end position="109"/>
    </location>
</feature>
<dbReference type="InterPro" id="IPR018060">
    <property type="entry name" value="HTH_AraC"/>
</dbReference>
<dbReference type="InterPro" id="IPR050959">
    <property type="entry name" value="MarA-like"/>
</dbReference>
<evidence type="ECO:0000313" key="5">
    <source>
        <dbReference type="EMBL" id="SKB63480.1"/>
    </source>
</evidence>
<dbReference type="InterPro" id="IPR011256">
    <property type="entry name" value="Reg_factor_effector_dom_sf"/>
</dbReference>
<reference evidence="6" key="1">
    <citation type="submission" date="2017-02" db="EMBL/GenBank/DDBJ databases">
        <authorList>
            <person name="Varghese N."/>
            <person name="Submissions S."/>
        </authorList>
    </citation>
    <scope>NUCLEOTIDE SEQUENCE [LARGE SCALE GENOMIC DNA]</scope>
    <source>
        <strain evidence="6">ATCC 35199</strain>
    </source>
</reference>
<proteinExistence type="predicted"/>
<keyword evidence="2 5" id="KW-0238">DNA-binding</keyword>
<dbReference type="RefSeq" id="WP_079590177.1">
    <property type="nucleotide sequence ID" value="NZ_FUYN01000006.1"/>
</dbReference>
<evidence type="ECO:0000256" key="2">
    <source>
        <dbReference type="ARBA" id="ARBA00023125"/>
    </source>
</evidence>
<dbReference type="Gene3D" id="3.20.80.10">
    <property type="entry name" value="Regulatory factor, effector binding domain"/>
    <property type="match status" value="1"/>
</dbReference>
<dbReference type="GO" id="GO:0003700">
    <property type="term" value="F:DNA-binding transcription factor activity"/>
    <property type="evidence" value="ECO:0007669"/>
    <property type="project" value="InterPro"/>
</dbReference>
<evidence type="ECO:0000259" key="4">
    <source>
        <dbReference type="PROSITE" id="PS01124"/>
    </source>
</evidence>
<dbReference type="PROSITE" id="PS00041">
    <property type="entry name" value="HTH_ARAC_FAMILY_1"/>
    <property type="match status" value="1"/>
</dbReference>